<dbReference type="Gene3D" id="1.10.357.10">
    <property type="entry name" value="Tetracycline Repressor, domain 2"/>
    <property type="match status" value="1"/>
</dbReference>
<keyword evidence="1 2" id="KW-0238">DNA-binding</keyword>
<dbReference type="EMBL" id="CP001056">
    <property type="protein sequence ID" value="ACD22299.1"/>
    <property type="molecule type" value="Genomic_DNA"/>
</dbReference>
<protein>
    <submittedName>
        <fullName evidence="4">Transcriptional regulator</fullName>
    </submittedName>
</protein>
<dbReference type="InterPro" id="IPR039532">
    <property type="entry name" value="TetR_C_Firmicutes"/>
</dbReference>
<feature type="DNA-binding region" description="H-T-H motif" evidence="2">
    <location>
        <begin position="31"/>
        <end position="50"/>
    </location>
</feature>
<sequence length="189" mass="22471">MSSLVISKMTKELFATSLKKYMKRKPLNKITIQEISQDCGLNRRTFYRHFSDIYDLVGWIYQTEIENHISQYIDFPHWKDALLDLFNYFLFNKEISHFIVKFSDHKYLEDFLYGAILKFVQPVIQKESYPLALSQHKKEFLSNFYALSFTSILIQWINKGMEESPDEIVENISLILKGSINRILDSDYL</sequence>
<reference evidence="4" key="1">
    <citation type="submission" date="2009-06" db="EMBL/GenBank/DDBJ databases">
        <authorList>
            <consortium name="US DOE Joint Genome Institute (JGI-PGF)"/>
            <person name="Lucas S."/>
            <person name="Copeland A."/>
            <person name="Lapidus A."/>
            <person name="Glavina del Rio T."/>
            <person name="Dalin E."/>
            <person name="Tice H."/>
            <person name="Bruce D."/>
            <person name="Goodwin L."/>
            <person name="Pitluck S."/>
            <person name="Kyrpides N."/>
            <person name="Mavromatis K."/>
            <person name="Ivanova N."/>
            <person name="Saunders E."/>
            <person name="Brettin T."/>
            <person name="Detter J.C."/>
            <person name="Han C."/>
            <person name="Larimer F."/>
            <person name="Land M."/>
            <person name="Hauser L."/>
            <person name="Markowitz V."/>
            <person name="Cheng J.-F."/>
            <person name="Hugenholtz P."/>
            <person name="Woyke T."/>
            <person name="Wu D."/>
            <person name="Gronow S."/>
            <person name="Klenk H.-P."/>
            <person name="Eisen J.A."/>
        </authorList>
    </citation>
    <scope>NUCLEOTIDE SEQUENCE</scope>
    <source>
        <strain evidence="4">Eklund 17B</strain>
    </source>
</reference>
<evidence type="ECO:0000256" key="1">
    <source>
        <dbReference type="ARBA" id="ARBA00023125"/>
    </source>
</evidence>
<dbReference type="InterPro" id="IPR009057">
    <property type="entry name" value="Homeodomain-like_sf"/>
</dbReference>
<evidence type="ECO:0000259" key="3">
    <source>
        <dbReference type="PROSITE" id="PS50977"/>
    </source>
</evidence>
<reference evidence="4" key="2">
    <citation type="submission" date="2009-08" db="EMBL/GenBank/DDBJ databases">
        <authorList>
            <person name="Shrivastava S."/>
            <person name="Brinkac L.M."/>
            <person name="Dodson R.J."/>
            <person name="Harkins D.M."/>
            <person name="Durkin A.S."/>
            <person name="Sutton G."/>
        </authorList>
    </citation>
    <scope>NUCLEOTIDE SEQUENCE</scope>
    <source>
        <strain evidence="4">Eklund 17B</strain>
    </source>
</reference>
<evidence type="ECO:0000313" key="4">
    <source>
        <dbReference type="EMBL" id="ACD22299.1"/>
    </source>
</evidence>
<dbReference type="InterPro" id="IPR001647">
    <property type="entry name" value="HTH_TetR"/>
</dbReference>
<dbReference type="PANTHER" id="PTHR43479">
    <property type="entry name" value="ACREF/ENVCD OPERON REPRESSOR-RELATED"/>
    <property type="match status" value="1"/>
</dbReference>
<name>B2TM68_CLOBB</name>
<gene>
    <name evidence="4" type="ordered locus">CLL_A1992</name>
</gene>
<dbReference type="SUPFAM" id="SSF46689">
    <property type="entry name" value="Homeodomain-like"/>
    <property type="match status" value="1"/>
</dbReference>
<proteinExistence type="predicted"/>
<feature type="domain" description="HTH tetR-type" evidence="3">
    <location>
        <begin position="8"/>
        <end position="68"/>
    </location>
</feature>
<dbReference type="HOGENOM" id="CLU_087539_2_1_9"/>
<dbReference type="KEGG" id="cbk:CLL_A1992"/>
<evidence type="ECO:0000256" key="2">
    <source>
        <dbReference type="PROSITE-ProRule" id="PRU00335"/>
    </source>
</evidence>
<accession>U4P974</accession>
<accession>B2TM68</accession>
<dbReference type="Pfam" id="PF14278">
    <property type="entry name" value="TetR_C_8"/>
    <property type="match status" value="1"/>
</dbReference>
<dbReference type="AlphaFoldDB" id="B2TM68"/>
<organism evidence="4">
    <name type="scientific">Clostridium botulinum (strain Eklund 17B / Type B)</name>
    <dbReference type="NCBI Taxonomy" id="935198"/>
    <lineage>
        <taxon>Bacteria</taxon>
        <taxon>Bacillati</taxon>
        <taxon>Bacillota</taxon>
        <taxon>Clostridia</taxon>
        <taxon>Eubacteriales</taxon>
        <taxon>Clostridiaceae</taxon>
        <taxon>Clostridium</taxon>
    </lineage>
</organism>
<dbReference type="Pfam" id="PF00440">
    <property type="entry name" value="TetR_N"/>
    <property type="match status" value="1"/>
</dbReference>
<dbReference type="GO" id="GO:0003677">
    <property type="term" value="F:DNA binding"/>
    <property type="evidence" value="ECO:0007669"/>
    <property type="project" value="UniProtKB-UniRule"/>
</dbReference>
<dbReference type="PATRIC" id="fig|935198.13.peg.1944"/>
<dbReference type="PROSITE" id="PS50977">
    <property type="entry name" value="HTH_TETR_2"/>
    <property type="match status" value="1"/>
</dbReference>
<dbReference type="InterPro" id="IPR050624">
    <property type="entry name" value="HTH-type_Tx_Regulator"/>
</dbReference>
<dbReference type="PANTHER" id="PTHR43479:SF7">
    <property type="entry name" value="TETR-FAMILY TRANSCRIPTIONAL REGULATOR"/>
    <property type="match status" value="1"/>
</dbReference>